<proteinExistence type="predicted"/>
<evidence type="ECO:0000313" key="1">
    <source>
        <dbReference type="EMBL" id="KAJ8990794.1"/>
    </source>
</evidence>
<accession>A0AAN6ITH5</accession>
<protein>
    <submittedName>
        <fullName evidence="1">Uncharacterized protein</fullName>
    </submittedName>
</protein>
<dbReference type="Proteomes" id="UP001161757">
    <property type="component" value="Unassembled WGS sequence"/>
</dbReference>
<comment type="caution">
    <text evidence="1">The sequence shown here is derived from an EMBL/GenBank/DDBJ whole genome shotgun (WGS) entry which is preliminary data.</text>
</comment>
<reference evidence="1" key="1">
    <citation type="submission" date="2023-01" db="EMBL/GenBank/DDBJ databases">
        <title>Exophiala dermititidis isolated from Cystic Fibrosis Patient.</title>
        <authorList>
            <person name="Kurbessoian T."/>
            <person name="Crocker A."/>
            <person name="Murante D."/>
            <person name="Hogan D.A."/>
            <person name="Stajich J.E."/>
        </authorList>
    </citation>
    <scope>NUCLEOTIDE SEQUENCE</scope>
    <source>
        <strain evidence="1">Ex8</strain>
    </source>
</reference>
<name>A0AAN6ITH5_EXODE</name>
<evidence type="ECO:0000313" key="2">
    <source>
        <dbReference type="Proteomes" id="UP001161757"/>
    </source>
</evidence>
<gene>
    <name evidence="1" type="ORF">HRR80_005569</name>
</gene>
<sequence length="180" mass="20375">MQSLILCPSWGNEISFLSPTTLHVALRLCKTRDAPLHDWTVLTTIWHGMVALQTPTPPLKCVVAVPFCPKLLHVQNEELECEGVIHALRRAPQPCKRTNESVLEDQVHNLLNARAGQRRHLSHTGRLGLNPERTDPCKGLAGRHFLETTMNTILAMSFTSMKPKRPARDMELRPPRRHYG</sequence>
<dbReference type="EMBL" id="JAJGCB010000010">
    <property type="protein sequence ID" value="KAJ8990794.1"/>
    <property type="molecule type" value="Genomic_DNA"/>
</dbReference>
<dbReference type="AlphaFoldDB" id="A0AAN6ITH5"/>
<organism evidence="1 2">
    <name type="scientific">Exophiala dermatitidis</name>
    <name type="common">Black yeast-like fungus</name>
    <name type="synonym">Wangiella dermatitidis</name>
    <dbReference type="NCBI Taxonomy" id="5970"/>
    <lineage>
        <taxon>Eukaryota</taxon>
        <taxon>Fungi</taxon>
        <taxon>Dikarya</taxon>
        <taxon>Ascomycota</taxon>
        <taxon>Pezizomycotina</taxon>
        <taxon>Eurotiomycetes</taxon>
        <taxon>Chaetothyriomycetidae</taxon>
        <taxon>Chaetothyriales</taxon>
        <taxon>Herpotrichiellaceae</taxon>
        <taxon>Exophiala</taxon>
    </lineage>
</organism>